<comment type="catalytic activity">
    <reaction evidence="5">
        <text>L-arginyl-[protein] + S-adenosyl-L-methionine = N(omega)-methyl-L-arginyl-[protein] + S-adenosyl-L-homocysteine + H(+)</text>
        <dbReference type="Rhea" id="RHEA:48100"/>
        <dbReference type="Rhea" id="RHEA-COMP:10532"/>
        <dbReference type="Rhea" id="RHEA-COMP:11990"/>
        <dbReference type="ChEBI" id="CHEBI:15378"/>
        <dbReference type="ChEBI" id="CHEBI:29965"/>
        <dbReference type="ChEBI" id="CHEBI:57856"/>
        <dbReference type="ChEBI" id="CHEBI:59789"/>
        <dbReference type="ChEBI" id="CHEBI:65280"/>
    </reaction>
    <physiologicalReaction direction="left-to-right" evidence="5">
        <dbReference type="Rhea" id="RHEA:48101"/>
    </physiologicalReaction>
</comment>
<feature type="non-terminal residue" evidence="8">
    <location>
        <position position="351"/>
    </location>
</feature>
<keyword evidence="3 6" id="KW-0808">Transferase</keyword>
<dbReference type="PROSITE" id="PS51678">
    <property type="entry name" value="SAM_MT_PRMT"/>
    <property type="match status" value="1"/>
</dbReference>
<dbReference type="SUPFAM" id="SSF53335">
    <property type="entry name" value="S-adenosyl-L-methionine-dependent methyltransferases"/>
    <property type="match status" value="1"/>
</dbReference>
<dbReference type="EMBL" id="KU659976">
    <property type="protein sequence ID" value="AOG17774.1"/>
    <property type="molecule type" value="mRNA"/>
</dbReference>
<reference evidence="8" key="1">
    <citation type="submission" date="2016-01" db="EMBL/GenBank/DDBJ databases">
        <title>Diversity of S-adenosylmethionine dependent methyltransferases of the cryptobiotic chironomid in relation to desiccation stress resistance.</title>
        <authorList>
            <person name="Deviatiiarov R."/>
            <person name="Gusev O."/>
            <person name="Aupov R."/>
            <person name="Cornette R."/>
            <person name="Kikawada T."/>
        </authorList>
    </citation>
    <scope>NUCLEOTIDE SEQUENCE</scope>
</reference>
<dbReference type="Gene3D" id="3.40.50.150">
    <property type="entry name" value="Vaccinia Virus protein VP39"/>
    <property type="match status" value="1"/>
</dbReference>
<dbReference type="InterPro" id="IPR025799">
    <property type="entry name" value="Arg_MeTrfase"/>
</dbReference>
<dbReference type="Gene3D" id="2.70.160.11">
    <property type="entry name" value="Hnrnp arginine n-methyltransferase1"/>
    <property type="match status" value="1"/>
</dbReference>
<dbReference type="FunFam" id="3.40.50.150:FF:000003">
    <property type="entry name" value="Blast:Protein arginine N-methyltransferase 1"/>
    <property type="match status" value="1"/>
</dbReference>
<dbReference type="GO" id="GO:0035242">
    <property type="term" value="F:protein-arginine omega-N asymmetric methyltransferase activity"/>
    <property type="evidence" value="ECO:0007669"/>
    <property type="project" value="UniProtKB-EC"/>
</dbReference>
<dbReference type="CDD" id="cd02440">
    <property type="entry name" value="AdoMet_MTases"/>
    <property type="match status" value="1"/>
</dbReference>
<dbReference type="GO" id="GO:0005634">
    <property type="term" value="C:nucleus"/>
    <property type="evidence" value="ECO:0007669"/>
    <property type="project" value="TreeGrafter"/>
</dbReference>
<gene>
    <name evidence="8" type="primary">HMT-19</name>
</gene>
<keyword evidence="2 6" id="KW-0489">Methyltransferase</keyword>
<name>A0A1B3PDG5_9DIPT</name>
<dbReference type="AlphaFoldDB" id="A0A1B3PDG5"/>
<dbReference type="Pfam" id="PF22528">
    <property type="entry name" value="PRMT_C"/>
    <property type="match status" value="1"/>
</dbReference>
<evidence type="ECO:0000313" key="8">
    <source>
        <dbReference type="EMBL" id="AOG17774.1"/>
    </source>
</evidence>
<feature type="domain" description="Protein arginine N-methyltransferase" evidence="7">
    <location>
        <begin position="151"/>
        <end position="310"/>
    </location>
</feature>
<keyword evidence="4 6" id="KW-0949">S-adenosyl-L-methionine</keyword>
<dbReference type="InterPro" id="IPR055135">
    <property type="entry name" value="PRMT_dom"/>
</dbReference>
<dbReference type="GO" id="GO:0042054">
    <property type="term" value="F:histone methyltransferase activity"/>
    <property type="evidence" value="ECO:0007669"/>
    <property type="project" value="TreeGrafter"/>
</dbReference>
<organism evidence="8">
    <name type="scientific">Polypedilum nubifer</name>
    <dbReference type="NCBI Taxonomy" id="54969"/>
    <lineage>
        <taxon>Eukaryota</taxon>
        <taxon>Metazoa</taxon>
        <taxon>Ecdysozoa</taxon>
        <taxon>Arthropoda</taxon>
        <taxon>Hexapoda</taxon>
        <taxon>Insecta</taxon>
        <taxon>Pterygota</taxon>
        <taxon>Neoptera</taxon>
        <taxon>Endopterygota</taxon>
        <taxon>Diptera</taxon>
        <taxon>Nematocera</taxon>
        <taxon>Chironomoidea</taxon>
        <taxon>Chironomidae</taxon>
        <taxon>Chironominae</taxon>
        <taxon>Polypedilum</taxon>
        <taxon>Polypedilum</taxon>
    </lineage>
</organism>
<sequence length="351" mass="39660">MVSDIDQYFKSYEDLEIHELMLRDKPRNEAYRHAILSNRDLFEDKLVLDVGSGTGILSCLAAQAGARKVFAVEASNLAELSRKIIKENDFENVVEVFNCRIEDFNLPNKVEKVDVIISEFMGFYLLHEGMLDSVLLARDRFLTDGGSLFPDRAVIYVAPCLLSCLFKDWDSVSGIKMRTFAEELRRSKQTKPEIVALKSDDLLATEAVMTFLDLNDLTSKDLNMIEFNEVMVANKIGSFEGVCVWFDVLFPSSGEEVVLSTGPDAEPTHWKQTVVPMPEYNMTVEVGTPIAFKLTLQRHPQHFRRYNIFVEILDPFDEAVEHPVPCQCGMTKCILTKAHLESIEEGSSLAA</sequence>
<dbReference type="InterPro" id="IPR029063">
    <property type="entry name" value="SAM-dependent_MTases_sf"/>
</dbReference>
<dbReference type="PANTHER" id="PTHR11006">
    <property type="entry name" value="PROTEIN ARGININE N-METHYLTRANSFERASE"/>
    <property type="match status" value="1"/>
</dbReference>
<dbReference type="Pfam" id="PF06325">
    <property type="entry name" value="PrmA"/>
    <property type="match status" value="1"/>
</dbReference>
<accession>A0A1B3PDG5</accession>
<evidence type="ECO:0000256" key="2">
    <source>
        <dbReference type="ARBA" id="ARBA00022603"/>
    </source>
</evidence>
<evidence type="ECO:0000256" key="4">
    <source>
        <dbReference type="ARBA" id="ARBA00022691"/>
    </source>
</evidence>
<dbReference type="EC" id="2.1.1.319" evidence="1"/>
<evidence type="ECO:0000256" key="3">
    <source>
        <dbReference type="ARBA" id="ARBA00022679"/>
    </source>
</evidence>
<proteinExistence type="evidence at transcript level"/>
<evidence type="ECO:0000256" key="5">
    <source>
        <dbReference type="ARBA" id="ARBA00049303"/>
    </source>
</evidence>
<dbReference type="PANTHER" id="PTHR11006:SF122">
    <property type="entry name" value="ARGININE METHYLTRANSFERASE 8"/>
    <property type="match status" value="1"/>
</dbReference>
<evidence type="ECO:0000259" key="7">
    <source>
        <dbReference type="Pfam" id="PF22528"/>
    </source>
</evidence>
<dbReference type="GO" id="GO:0035241">
    <property type="term" value="F:protein-arginine omega-N monomethyltransferase activity"/>
    <property type="evidence" value="ECO:0007669"/>
    <property type="project" value="TreeGrafter"/>
</dbReference>
<dbReference type="GO" id="GO:0032259">
    <property type="term" value="P:methylation"/>
    <property type="evidence" value="ECO:0007669"/>
    <property type="project" value="UniProtKB-KW"/>
</dbReference>
<protein>
    <recommendedName>
        <fullName evidence="1">type I protein arginine methyltransferase</fullName>
        <ecNumber evidence="1">2.1.1.319</ecNumber>
    </recommendedName>
</protein>
<evidence type="ECO:0000256" key="1">
    <source>
        <dbReference type="ARBA" id="ARBA00011925"/>
    </source>
</evidence>
<evidence type="ECO:0000256" key="6">
    <source>
        <dbReference type="PROSITE-ProRule" id="PRU01015"/>
    </source>
</evidence>